<evidence type="ECO:0000256" key="3">
    <source>
        <dbReference type="ARBA" id="ARBA00023163"/>
    </source>
</evidence>
<dbReference type="InterPro" id="IPR001387">
    <property type="entry name" value="Cro/C1-type_HTH"/>
</dbReference>
<keyword evidence="3" id="KW-0804">Transcription</keyword>
<dbReference type="Gene3D" id="1.10.260.40">
    <property type="entry name" value="lambda repressor-like DNA-binding domains"/>
    <property type="match status" value="1"/>
</dbReference>
<dbReference type="PROSITE" id="PS50932">
    <property type="entry name" value="HTH_LACI_2"/>
    <property type="match status" value="1"/>
</dbReference>
<evidence type="ECO:0000256" key="1">
    <source>
        <dbReference type="ARBA" id="ARBA00023015"/>
    </source>
</evidence>
<dbReference type="InterPro" id="IPR000843">
    <property type="entry name" value="HTH_LacI"/>
</dbReference>
<dbReference type="PANTHER" id="PTHR30146">
    <property type="entry name" value="LACI-RELATED TRANSCRIPTIONAL REPRESSOR"/>
    <property type="match status" value="1"/>
</dbReference>
<evidence type="ECO:0000256" key="2">
    <source>
        <dbReference type="ARBA" id="ARBA00023125"/>
    </source>
</evidence>
<organism evidence="5 6">
    <name type="scientific">Paracoccus benzoatiresistens</name>
    <dbReference type="NCBI Taxonomy" id="2997341"/>
    <lineage>
        <taxon>Bacteria</taxon>
        <taxon>Pseudomonadati</taxon>
        <taxon>Pseudomonadota</taxon>
        <taxon>Alphaproteobacteria</taxon>
        <taxon>Rhodobacterales</taxon>
        <taxon>Paracoccaceae</taxon>
        <taxon>Paracoccus</taxon>
    </lineage>
</organism>
<keyword evidence="6" id="KW-1185">Reference proteome</keyword>
<comment type="caution">
    <text evidence="5">The sequence shown here is derived from an EMBL/GenBank/DDBJ whole genome shotgun (WGS) entry which is preliminary data.</text>
</comment>
<evidence type="ECO:0000259" key="4">
    <source>
        <dbReference type="PROSITE" id="PS50932"/>
    </source>
</evidence>
<proteinExistence type="predicted"/>
<dbReference type="SUPFAM" id="SSF47413">
    <property type="entry name" value="lambda repressor-like DNA-binding domains"/>
    <property type="match status" value="1"/>
</dbReference>
<evidence type="ECO:0000313" key="6">
    <source>
        <dbReference type="Proteomes" id="UP001149822"/>
    </source>
</evidence>
<dbReference type="EMBL" id="JAPTYD010000039">
    <property type="protein sequence ID" value="MCZ0963467.1"/>
    <property type="molecule type" value="Genomic_DNA"/>
</dbReference>
<dbReference type="SUPFAM" id="SSF53822">
    <property type="entry name" value="Periplasmic binding protein-like I"/>
    <property type="match status" value="1"/>
</dbReference>
<dbReference type="InterPro" id="IPR028082">
    <property type="entry name" value="Peripla_BP_I"/>
</dbReference>
<feature type="domain" description="HTH lacI-type" evidence="4">
    <location>
        <begin position="23"/>
        <end position="80"/>
    </location>
</feature>
<dbReference type="SMART" id="SM00354">
    <property type="entry name" value="HTH_LACI"/>
    <property type="match status" value="1"/>
</dbReference>
<dbReference type="GO" id="GO:0003677">
    <property type="term" value="F:DNA binding"/>
    <property type="evidence" value="ECO:0007669"/>
    <property type="project" value="UniProtKB-KW"/>
</dbReference>
<dbReference type="PANTHER" id="PTHR30146:SF109">
    <property type="entry name" value="HTH-TYPE TRANSCRIPTIONAL REGULATOR GALS"/>
    <property type="match status" value="1"/>
</dbReference>
<gene>
    <name evidence="5" type="ORF">OU682_17825</name>
</gene>
<dbReference type="InterPro" id="IPR010982">
    <property type="entry name" value="Lambda_DNA-bd_dom_sf"/>
</dbReference>
<name>A0ABT4J8Q1_9RHOB</name>
<reference evidence="5" key="1">
    <citation type="submission" date="2022-12" db="EMBL/GenBank/DDBJ databases">
        <title>Paracoccus sp. EF6 isolated from a lake water.</title>
        <authorList>
            <person name="Liu H."/>
        </authorList>
    </citation>
    <scope>NUCLEOTIDE SEQUENCE</scope>
    <source>
        <strain evidence="5">EF6</strain>
    </source>
</reference>
<dbReference type="CDD" id="cd00093">
    <property type="entry name" value="HTH_XRE"/>
    <property type="match status" value="1"/>
</dbReference>
<dbReference type="Proteomes" id="UP001149822">
    <property type="component" value="Unassembled WGS sequence"/>
</dbReference>
<sequence length="347" mass="37984">MLRPSSFSRGTMAGIGDSPTRRPTIYDLAQIAGTSPSAVSAILNGTWKKRRISASLAERVSRIAEEQGYAVNLQARLLRRERSRIIGMIIPKYDNRYFGAIAEQFEAMARERGLFPVITCTQRDPALEVEAAREMISYQAECLIATGATDPDRIAGVCAPSGVRSINLDLPGTAVPSVVSDNFGGARDLARRILDRVTRDFGAPAPLYFIGGRAQDHNTRERLRGFLAAHAELGLAVPPARCLMHGYSATKTEAALAGVDIAEHSGFFVNSTIALEGVVRWIYGAPRLPDLRFGCFDWDPFARFLPQNIGMMRQDIGAMLTRVFDFVDRPPAGAPRIETPCIFEPAN</sequence>
<evidence type="ECO:0000313" key="5">
    <source>
        <dbReference type="EMBL" id="MCZ0963467.1"/>
    </source>
</evidence>
<keyword evidence="2 5" id="KW-0238">DNA-binding</keyword>
<accession>A0ABT4J8Q1</accession>
<dbReference type="RefSeq" id="WP_268943551.1">
    <property type="nucleotide sequence ID" value="NZ_JAPTYD010000039.1"/>
</dbReference>
<protein>
    <submittedName>
        <fullName evidence="5">LacI family DNA-binding transcriptional regulator</fullName>
    </submittedName>
</protein>
<keyword evidence="1" id="KW-0805">Transcription regulation</keyword>
<dbReference type="Gene3D" id="3.40.50.2300">
    <property type="match status" value="2"/>
</dbReference>